<organism evidence="5 6">
    <name type="scientific">Cupriavidus neocaledonicus</name>
    <dbReference type="NCBI Taxonomy" id="1040979"/>
    <lineage>
        <taxon>Bacteria</taxon>
        <taxon>Pseudomonadati</taxon>
        <taxon>Pseudomonadota</taxon>
        <taxon>Betaproteobacteria</taxon>
        <taxon>Burkholderiales</taxon>
        <taxon>Burkholderiaceae</taxon>
        <taxon>Cupriavidus</taxon>
    </lineage>
</organism>
<dbReference type="EMBL" id="LT984806">
    <property type="protein sequence ID" value="SPD46783.1"/>
    <property type="molecule type" value="Genomic_DNA"/>
</dbReference>
<evidence type="ECO:0000256" key="2">
    <source>
        <dbReference type="ARBA" id="ARBA00023239"/>
    </source>
</evidence>
<dbReference type="AlphaFoldDB" id="A0A375H8K1"/>
<dbReference type="InterPro" id="IPR036660">
    <property type="entry name" value="Fe-S_hydroAse_TtdB_cat_sf"/>
</dbReference>
<evidence type="ECO:0000313" key="6">
    <source>
        <dbReference type="Proteomes" id="UP000255168"/>
    </source>
</evidence>
<reference evidence="6 7" key="1">
    <citation type="submission" date="2018-01" db="EMBL/GenBank/DDBJ databases">
        <authorList>
            <person name="Clerissi C."/>
        </authorList>
    </citation>
    <scope>NUCLEOTIDE SEQUENCE [LARGE SCALE GENOMIC DNA]</scope>
    <source>
        <strain evidence="4">Cupriavidus taiwanensis STM 6082</strain>
        <strain evidence="5">Cupriavidus taiwanensis STM 6160</strain>
    </source>
</reference>
<keyword evidence="2 5" id="KW-0456">Lyase</keyword>
<dbReference type="Gene3D" id="3.20.130.10">
    <property type="entry name" value="Fe-S hydro-lyase, tartrate dehydratase beta-type, catalytic domain"/>
    <property type="match status" value="1"/>
</dbReference>
<evidence type="ECO:0000259" key="3">
    <source>
        <dbReference type="Pfam" id="PF05683"/>
    </source>
</evidence>
<evidence type="ECO:0000313" key="7">
    <source>
        <dbReference type="Proteomes" id="UP000256710"/>
    </source>
</evidence>
<dbReference type="EC" id="4.2.1.2" evidence="5"/>
<dbReference type="PANTHER" id="PTHR43351:SF2">
    <property type="entry name" value="L(+)-TARTRATE DEHYDRATASE SUBUNIT BETA-RELATED"/>
    <property type="match status" value="1"/>
</dbReference>
<dbReference type="GO" id="GO:0004333">
    <property type="term" value="F:fumarate hydratase activity"/>
    <property type="evidence" value="ECO:0007669"/>
    <property type="project" value="UniProtKB-EC"/>
</dbReference>
<dbReference type="PANTHER" id="PTHR43351">
    <property type="entry name" value="L(+)-TARTRATE DEHYDRATASE SUBUNIT BETA"/>
    <property type="match status" value="1"/>
</dbReference>
<dbReference type="InterPro" id="IPR004647">
    <property type="entry name" value="Fe-S_hydro-lyase_TtdB-typ_cat"/>
</dbReference>
<evidence type="ECO:0000256" key="1">
    <source>
        <dbReference type="ARBA" id="ARBA00008876"/>
    </source>
</evidence>
<dbReference type="Pfam" id="PF05683">
    <property type="entry name" value="Fumerase_C"/>
    <property type="match status" value="1"/>
</dbReference>
<evidence type="ECO:0000313" key="5">
    <source>
        <dbReference type="EMBL" id="SPD46783.1"/>
    </source>
</evidence>
<dbReference type="Proteomes" id="UP000255168">
    <property type="component" value="Chromosome I"/>
</dbReference>
<feature type="domain" description="Fe-S hydro-lyase tartrate dehydratase beta-type catalytic" evidence="3">
    <location>
        <begin position="3"/>
        <end position="167"/>
    </location>
</feature>
<comment type="similarity">
    <text evidence="1">Belongs to the class-I fumarase family.</text>
</comment>
<sequence length="177" mass="18932">MARSIRTWCAGEMLLLSGRMLTGRDAAHKRIDDMLARGEPLPVDFRNRMIYYVGPVDPVRDEVVGPCGPTTSTRMDKFAGRMLAFTGLLGMIGKAERGPAAISAIVKNGCVYLAATGGAAYLISKAVRSSRVLAFGDLGMEAIYEFDVENLPVVVAVDAGGNSVHETGPRTWRIAAA</sequence>
<gene>
    <name evidence="4" type="ORF">CBM2605_A140080</name>
    <name evidence="5" type="ORF">CBM2607_11723</name>
</gene>
<keyword evidence="7" id="KW-1185">Reference proteome</keyword>
<dbReference type="SUPFAM" id="SSF117457">
    <property type="entry name" value="FumA C-terminal domain-like"/>
    <property type="match status" value="1"/>
</dbReference>
<accession>A0A375H8K1</accession>
<evidence type="ECO:0000313" key="4">
    <source>
        <dbReference type="EMBL" id="SOZ34850.1"/>
    </source>
</evidence>
<dbReference type="NCBIfam" id="TIGR00723">
    <property type="entry name" value="ttdB_fumA_fumB"/>
    <property type="match status" value="1"/>
</dbReference>
<protein>
    <submittedName>
        <fullName evidence="4 5">Fumarate hydratase</fullName>
        <ecNumber evidence="5">4.2.1.2</ecNumber>
    </submittedName>
</protein>
<dbReference type="Proteomes" id="UP000256710">
    <property type="component" value="Unassembled WGS sequence"/>
</dbReference>
<dbReference type="EMBL" id="OFTC01000006">
    <property type="protein sequence ID" value="SOZ34850.1"/>
    <property type="molecule type" value="Genomic_DNA"/>
</dbReference>
<name>A0A375H8K1_9BURK</name>
<proteinExistence type="inferred from homology"/>